<evidence type="ECO:0000256" key="1">
    <source>
        <dbReference type="ARBA" id="ARBA00011073"/>
    </source>
</evidence>
<dbReference type="InterPro" id="IPR015500">
    <property type="entry name" value="Peptidase_S8_subtilisin-rel"/>
</dbReference>
<evidence type="ECO:0000256" key="4">
    <source>
        <dbReference type="ARBA" id="ARBA00022825"/>
    </source>
</evidence>
<reference evidence="8 9" key="2">
    <citation type="submission" date="2012-02" db="EMBL/GenBank/DDBJ databases">
        <title>Improved High-Quality Draft sequence of Desulfobacter postgatei 2ac9.</title>
        <authorList>
            <consortium name="US DOE Joint Genome Institute"/>
            <person name="Lucas S."/>
            <person name="Han J."/>
            <person name="Lapidus A."/>
            <person name="Cheng J.-F."/>
            <person name="Goodwin L."/>
            <person name="Pitluck S."/>
            <person name="Peters L."/>
            <person name="Ovchinnikova G."/>
            <person name="Held B."/>
            <person name="Detter J.C."/>
            <person name="Han C."/>
            <person name="Tapia R."/>
            <person name="Land M."/>
            <person name="Hauser L."/>
            <person name="Kyrpides N."/>
            <person name="Ivanova N."/>
            <person name="Pagani I."/>
            <person name="Orellana R."/>
            <person name="Lovley D."/>
            <person name="Woyke T."/>
        </authorList>
    </citation>
    <scope>NUCLEOTIDE SEQUENCE [LARGE SCALE GENOMIC DNA]</scope>
    <source>
        <strain evidence="8 9">2ac9</strain>
    </source>
</reference>
<dbReference type="PROSITE" id="PS00138">
    <property type="entry name" value="SUBTILASE_SER"/>
    <property type="match status" value="1"/>
</dbReference>
<proteinExistence type="inferred from homology"/>
<dbReference type="CDD" id="cd04842">
    <property type="entry name" value="Peptidases_S8_Kp43_protease"/>
    <property type="match status" value="1"/>
</dbReference>
<keyword evidence="4 6" id="KW-0720">Serine protease</keyword>
<dbReference type="PROSITE" id="PS51829">
    <property type="entry name" value="P_HOMO_B"/>
    <property type="match status" value="2"/>
</dbReference>
<dbReference type="InterPro" id="IPR036852">
    <property type="entry name" value="Peptidase_S8/S53_dom_sf"/>
</dbReference>
<dbReference type="InterPro" id="IPR008979">
    <property type="entry name" value="Galactose-bd-like_sf"/>
</dbReference>
<feature type="active site" description="Charge relay system" evidence="5 6">
    <location>
        <position position="340"/>
    </location>
</feature>
<feature type="domain" description="P/Homo B" evidence="7">
    <location>
        <begin position="907"/>
        <end position="1025"/>
    </location>
</feature>
<dbReference type="PANTHER" id="PTHR43399">
    <property type="entry name" value="SUBTILISIN-RELATED"/>
    <property type="match status" value="1"/>
</dbReference>
<organism evidence="8 9">
    <name type="scientific">Desulfobacter postgatei 2ac9</name>
    <dbReference type="NCBI Taxonomy" id="879212"/>
    <lineage>
        <taxon>Bacteria</taxon>
        <taxon>Pseudomonadati</taxon>
        <taxon>Thermodesulfobacteriota</taxon>
        <taxon>Desulfobacteria</taxon>
        <taxon>Desulfobacterales</taxon>
        <taxon>Desulfobacteraceae</taxon>
        <taxon>Desulfobacter</taxon>
    </lineage>
</organism>
<name>I5AYS7_9BACT</name>
<evidence type="ECO:0000256" key="6">
    <source>
        <dbReference type="PROSITE-ProRule" id="PRU01240"/>
    </source>
</evidence>
<dbReference type="STRING" id="879212.DespoDRAFT_00364"/>
<dbReference type="PROSITE" id="PS00137">
    <property type="entry name" value="SUBTILASE_HIS"/>
    <property type="match status" value="1"/>
</dbReference>
<gene>
    <name evidence="8" type="ORF">DespoDRAFT_00364</name>
</gene>
<dbReference type="GO" id="GO:0006508">
    <property type="term" value="P:proteolysis"/>
    <property type="evidence" value="ECO:0007669"/>
    <property type="project" value="UniProtKB-KW"/>
</dbReference>
<dbReference type="Gene3D" id="3.40.50.200">
    <property type="entry name" value="Peptidase S8/S53 domain"/>
    <property type="match status" value="1"/>
</dbReference>
<sequence length="1025" mass="110413">MERTLKVFCSGSEQDKLSDQIPVIERYTGFLLTRLPQELVDSLASRYPVEDITDQYVLPVGRRDIDTELPRLDSGGRMRAHPAYKGEGKLSPGMHHYLVQFIGPIKQEWLQGVEAAGGKLQVPHASFSYVVRADDACISRIAALPYVRWSGHLSHKDRVAPSVLSGVKRKKDEVQGELPRTRVLPGMYSVTFFDSETQQQAEPQVQALGFEMLRSDPDARIMILRVPAGKGGIKRIRDLAAVHGVRSIREHSLKRTSNDVAGRLMRTAIATGATGLNLDGSGEVVAVCDTGLDTGDANSIHPDFSGRIHAMLSYPINPYYATYIKNPGADDGPADLDSGHGTHVAGSVLGDGSASHGLSGTEGPIRGLAHGARLVFQAIEQEMKWEDSSYYGSIGRYLLSGIPDNISTLFADAYAHNARIHSNSWGGGDPGEYDPQSEQLDRFVWDHKDFCVLVAAGNDGTDQDGDGKINPMSVTSPATAKNCICVGASENERSNFNGEQYGLWWSDDYPVAPYRNAPMADNPEQVVAFSSRGPTEDGRIRPDLVAPGTFVLSTRSSRIAANNNAWAAFPGSRKYFYMGGTSMATPLAAGAATLVRQFLRRDKGIANPSAALIKATLIAGSKRLPDIGKAGAVCDNAQGFGRLDLDGALAPQASSAIEYIDVAQGLSTGEIWSREILIQSDAIPLRVVMAYSDYPGEHLVNNLNLILTAPDGKRHVGNASVDGTLTMDANNNVEMVQVSTPLPGSWRIEVVASNVPQPNQAFALVIVGALGQPDESGLIRAESKPGLAIPDQDPAGVYDAISLTQAGRIATVAVEVDIRHTYIGDLKVDLISPAGTQITLHNRNGASRQDLHGRYDVQSTGALAGLIGQSIAGEWRLSVSDHARMDEGTLRSWTLEIAPEADDWEELKAAPGLHIPDNDAQGIYHTLEMGRAGTVRELELQVDITHTYIGDLRVVLSAPSGKTVTVHERTGGNRDNLIRTFDTGTTPALSPLIGESAKGEWTLSVSDHAGRDIGKLNAWGLRIRF</sequence>
<dbReference type="PANTHER" id="PTHR43399:SF4">
    <property type="entry name" value="CELL WALL-ASSOCIATED PROTEASE"/>
    <property type="match status" value="1"/>
</dbReference>
<dbReference type="AlphaFoldDB" id="I5AYS7"/>
<dbReference type="HOGENOM" id="CLU_295230_0_0_7"/>
<dbReference type="Pfam" id="PF00082">
    <property type="entry name" value="Peptidase_S8"/>
    <property type="match status" value="1"/>
</dbReference>
<dbReference type="Proteomes" id="UP000005778">
    <property type="component" value="Chromosome"/>
</dbReference>
<dbReference type="Pfam" id="PF01483">
    <property type="entry name" value="P_proprotein"/>
    <property type="match status" value="2"/>
</dbReference>
<dbReference type="Gene3D" id="2.60.120.380">
    <property type="match status" value="1"/>
</dbReference>
<feature type="domain" description="P/Homo B" evidence="7">
    <location>
        <begin position="771"/>
        <end position="903"/>
    </location>
</feature>
<evidence type="ECO:0000256" key="3">
    <source>
        <dbReference type="ARBA" id="ARBA00022801"/>
    </source>
</evidence>
<dbReference type="SUPFAM" id="SSF49785">
    <property type="entry name" value="Galactose-binding domain-like"/>
    <property type="match status" value="3"/>
</dbReference>
<evidence type="ECO:0000313" key="8">
    <source>
        <dbReference type="EMBL" id="EIM62390.1"/>
    </source>
</evidence>
<protein>
    <submittedName>
        <fullName evidence="8">Regulatory P domain of subtilisin-like proprotein convertases</fullName>
    </submittedName>
</protein>
<dbReference type="PRINTS" id="PR00723">
    <property type="entry name" value="SUBTILISIN"/>
</dbReference>
<dbReference type="eggNOG" id="COG1404">
    <property type="taxonomic scope" value="Bacteria"/>
</dbReference>
<dbReference type="EMBL" id="CM001488">
    <property type="protein sequence ID" value="EIM62390.1"/>
    <property type="molecule type" value="Genomic_DNA"/>
</dbReference>
<dbReference type="PROSITE" id="PS51892">
    <property type="entry name" value="SUBTILASE"/>
    <property type="match status" value="1"/>
</dbReference>
<dbReference type="InterPro" id="IPR051048">
    <property type="entry name" value="Peptidase_S8/S53_subtilisin"/>
</dbReference>
<dbReference type="GO" id="GO:0004252">
    <property type="term" value="F:serine-type endopeptidase activity"/>
    <property type="evidence" value="ECO:0007669"/>
    <property type="project" value="UniProtKB-UniRule"/>
</dbReference>
<dbReference type="Gene3D" id="2.60.120.260">
    <property type="entry name" value="Galactose-binding domain-like"/>
    <property type="match status" value="2"/>
</dbReference>
<dbReference type="eggNOG" id="COG4935">
    <property type="taxonomic scope" value="Bacteria"/>
</dbReference>
<reference evidence="8 9" key="1">
    <citation type="submission" date="2011-09" db="EMBL/GenBank/DDBJ databases">
        <authorList>
            <consortium name="US DOE Joint Genome Institute (JGI-PGF)"/>
            <person name="Lucas S."/>
            <person name="Han J."/>
            <person name="Lapidus A."/>
            <person name="Cheng J.-F."/>
            <person name="Goodwin L."/>
            <person name="Pitluck S."/>
            <person name="Peters L."/>
            <person name="Land M.L."/>
            <person name="Hauser L."/>
            <person name="Orellana R."/>
            <person name="Lovley D."/>
            <person name="Woyke T.J."/>
        </authorList>
    </citation>
    <scope>NUCLEOTIDE SEQUENCE [LARGE SCALE GENOMIC DNA]</scope>
    <source>
        <strain evidence="8 9">2ac9</strain>
    </source>
</reference>
<dbReference type="InterPro" id="IPR034058">
    <property type="entry name" value="TagA/B/C/D_pept_dom"/>
</dbReference>
<dbReference type="InterPro" id="IPR002884">
    <property type="entry name" value="P_dom"/>
</dbReference>
<evidence type="ECO:0000256" key="5">
    <source>
        <dbReference type="PIRSR" id="PIRSR615500-1"/>
    </source>
</evidence>
<feature type="active site" description="Charge relay system" evidence="5 6">
    <location>
        <position position="582"/>
    </location>
</feature>
<keyword evidence="9" id="KW-1185">Reference proteome</keyword>
<dbReference type="InterPro" id="IPR000209">
    <property type="entry name" value="Peptidase_S8/S53_dom"/>
</dbReference>
<evidence type="ECO:0000313" key="9">
    <source>
        <dbReference type="Proteomes" id="UP000005778"/>
    </source>
</evidence>
<keyword evidence="2 6" id="KW-0645">Protease</keyword>
<evidence type="ECO:0000256" key="2">
    <source>
        <dbReference type="ARBA" id="ARBA00022670"/>
    </source>
</evidence>
<evidence type="ECO:0000259" key="7">
    <source>
        <dbReference type="PROSITE" id="PS51829"/>
    </source>
</evidence>
<accession>I5AYS7</accession>
<feature type="active site" description="Charge relay system" evidence="5 6">
    <location>
        <position position="289"/>
    </location>
</feature>
<comment type="similarity">
    <text evidence="1 6">Belongs to the peptidase S8 family.</text>
</comment>
<dbReference type="OrthoDB" id="5523924at2"/>
<keyword evidence="3 6" id="KW-0378">Hydrolase</keyword>
<dbReference type="InterPro" id="IPR022398">
    <property type="entry name" value="Peptidase_S8_His-AS"/>
</dbReference>
<dbReference type="SUPFAM" id="SSF52743">
    <property type="entry name" value="Subtilisin-like"/>
    <property type="match status" value="1"/>
</dbReference>
<dbReference type="InterPro" id="IPR023828">
    <property type="entry name" value="Peptidase_S8_Ser-AS"/>
</dbReference>